<dbReference type="PANTHER" id="PTHR33121">
    <property type="entry name" value="CYCLIC DI-GMP PHOSPHODIESTERASE PDEF"/>
    <property type="match status" value="1"/>
</dbReference>
<dbReference type="InterPro" id="IPR035919">
    <property type="entry name" value="EAL_sf"/>
</dbReference>
<sequence>MLDASLIDRELEKKTSAARFSEQLELRYQSDIHTTRRHHLILCLILGSFTFSSFSLWIVIINPKELASAILQMVGTCVPSTLLGVLLLKRLSERWREYVSMLPSYTGFIIAYNVVINGEQPVSGEQSLFMFCWPLMLIYVNTCMKSPFNVALAYNIFCLTITAWGVHIAPISLSAGGLIITAIGSSSFFSLLGNYWSNAEARRSYLYWLREETRASTLTDANSDLQRLSETDALTGLANRRHIQPQLDALTTNHLDGQSEGAVLLIDIDHFKRFNDHYGHLIGDECLRAVATALGSCFISPCAVARFGGEEFIAVLPDTSHDEARRIAHHVLQTIRELNVAHLGRTDGISIITVSIGLAHSASSELTDSTSLLDQADKALYRAKRGGRNRLEDTGFIFPQNDESLLRLEDIREALATDQFDLHFQPLYQLEPYQLNGYESLIRWQHPKLGNVPPDLFIAMAERSELINDVGDWVLDKACEQASRWHDAVNISVNLSPIQLANTDFPMKVAGALLKHGLAGHRLILEITEGVPLRINDQLLSTVSGLSNLGVRLALDDFGQGHANLAYLLKLPFHSLKVDRQVLRIEDKSQREQVLLALLKLGHAFGLKVLAEGVETAQDLELLRNIGYDHAQGYYLGRPQPDTFSCNSLPPVQSLAPIVSFNSFG</sequence>
<dbReference type="Gene3D" id="3.20.20.450">
    <property type="entry name" value="EAL domain"/>
    <property type="match status" value="1"/>
</dbReference>
<dbReference type="Gene3D" id="3.30.70.270">
    <property type="match status" value="1"/>
</dbReference>
<dbReference type="Proteomes" id="UP000050384">
    <property type="component" value="Unassembled WGS sequence"/>
</dbReference>
<comment type="cofactor">
    <cofactor evidence="1">
        <name>Mg(2+)</name>
        <dbReference type="ChEBI" id="CHEBI:18420"/>
    </cofactor>
</comment>
<dbReference type="CDD" id="cd01948">
    <property type="entry name" value="EAL"/>
    <property type="match status" value="1"/>
</dbReference>
<dbReference type="GO" id="GO:0005886">
    <property type="term" value="C:plasma membrane"/>
    <property type="evidence" value="ECO:0007669"/>
    <property type="project" value="UniProtKB-SubCell"/>
</dbReference>
<name>A0A0Q0A0W9_PSESX</name>
<accession>A0A0Q0A0W9</accession>
<dbReference type="SUPFAM" id="SSF141868">
    <property type="entry name" value="EAL domain-like"/>
    <property type="match status" value="1"/>
</dbReference>
<dbReference type="NCBIfam" id="TIGR00254">
    <property type="entry name" value="GGDEF"/>
    <property type="match status" value="1"/>
</dbReference>
<dbReference type="PROSITE" id="PS50887">
    <property type="entry name" value="GGDEF"/>
    <property type="match status" value="1"/>
</dbReference>
<dbReference type="InterPro" id="IPR001633">
    <property type="entry name" value="EAL_dom"/>
</dbReference>
<evidence type="ECO:0000313" key="4">
    <source>
        <dbReference type="Proteomes" id="UP000050384"/>
    </source>
</evidence>
<dbReference type="AlphaFoldDB" id="A0A0Q0A0W9"/>
<organism evidence="3 4">
    <name type="scientific">Pseudomonas syringae pv. spinaceae</name>
    <dbReference type="NCBI Taxonomy" id="264459"/>
    <lineage>
        <taxon>Bacteria</taxon>
        <taxon>Pseudomonadati</taxon>
        <taxon>Pseudomonadota</taxon>
        <taxon>Gammaproteobacteria</taxon>
        <taxon>Pseudomonadales</taxon>
        <taxon>Pseudomonadaceae</taxon>
        <taxon>Pseudomonas</taxon>
        <taxon>Pseudomonas syringae</taxon>
    </lineage>
</organism>
<dbReference type="GO" id="GO:0071111">
    <property type="term" value="F:cyclic-guanylate-specific phosphodiesterase activity"/>
    <property type="evidence" value="ECO:0007669"/>
    <property type="project" value="InterPro"/>
</dbReference>
<dbReference type="SUPFAM" id="SSF55073">
    <property type="entry name" value="Nucleotide cyclase"/>
    <property type="match status" value="1"/>
</dbReference>
<comment type="caution">
    <text evidence="3">The sequence shown here is derived from an EMBL/GenBank/DDBJ whole genome shotgun (WGS) entry which is preliminary data.</text>
</comment>
<dbReference type="PATRIC" id="fig|264459.3.peg.5562"/>
<dbReference type="SMART" id="SM00052">
    <property type="entry name" value="EAL"/>
    <property type="match status" value="1"/>
</dbReference>
<gene>
    <name evidence="3" type="ORF">ALO94_03519</name>
</gene>
<evidence type="ECO:0000256" key="1">
    <source>
        <dbReference type="ARBA" id="ARBA00001946"/>
    </source>
</evidence>
<dbReference type="FunFam" id="3.30.70.270:FF:000001">
    <property type="entry name" value="Diguanylate cyclase domain protein"/>
    <property type="match status" value="1"/>
</dbReference>
<dbReference type="RefSeq" id="WP_057428122.1">
    <property type="nucleotide sequence ID" value="NZ_LJRI01001226.1"/>
</dbReference>
<evidence type="ECO:0000313" key="3">
    <source>
        <dbReference type="EMBL" id="KPY69055.1"/>
    </source>
</evidence>
<dbReference type="CDD" id="cd01949">
    <property type="entry name" value="GGDEF"/>
    <property type="match status" value="1"/>
</dbReference>
<protein>
    <submittedName>
        <fullName evidence="3">Diguanylate cye/phosphodiesterase</fullName>
    </submittedName>
</protein>
<dbReference type="Pfam" id="PF00990">
    <property type="entry name" value="GGDEF"/>
    <property type="match status" value="1"/>
</dbReference>
<comment type="subcellular location">
    <subcellularLocation>
        <location evidence="2">Cell inner membrane</location>
    </subcellularLocation>
</comment>
<proteinExistence type="predicted"/>
<evidence type="ECO:0000256" key="2">
    <source>
        <dbReference type="ARBA" id="ARBA00004533"/>
    </source>
</evidence>
<dbReference type="PROSITE" id="PS50883">
    <property type="entry name" value="EAL"/>
    <property type="match status" value="1"/>
</dbReference>
<reference evidence="3 4" key="1">
    <citation type="submission" date="2015-09" db="EMBL/GenBank/DDBJ databases">
        <title>Genome announcement of multiple Pseudomonas syringae strains.</title>
        <authorList>
            <person name="Thakur S."/>
            <person name="Wang P.W."/>
            <person name="Gong Y."/>
            <person name="Weir B.S."/>
            <person name="Guttman D.S."/>
        </authorList>
    </citation>
    <scope>NUCLEOTIDE SEQUENCE [LARGE SCALE GENOMIC DNA]</scope>
    <source>
        <strain evidence="3 4">ICMP16929</strain>
    </source>
</reference>
<dbReference type="InterPro" id="IPR000160">
    <property type="entry name" value="GGDEF_dom"/>
</dbReference>
<dbReference type="SMART" id="SM00267">
    <property type="entry name" value="GGDEF"/>
    <property type="match status" value="1"/>
</dbReference>
<dbReference type="InterPro" id="IPR043128">
    <property type="entry name" value="Rev_trsase/Diguanyl_cyclase"/>
</dbReference>
<dbReference type="EMBL" id="LJRI01001226">
    <property type="protein sequence ID" value="KPY69055.1"/>
    <property type="molecule type" value="Genomic_DNA"/>
</dbReference>
<dbReference type="InterPro" id="IPR050706">
    <property type="entry name" value="Cyclic-di-GMP_PDE-like"/>
</dbReference>
<dbReference type="InterPro" id="IPR029787">
    <property type="entry name" value="Nucleotide_cyclase"/>
</dbReference>
<dbReference type="Pfam" id="PF00563">
    <property type="entry name" value="EAL"/>
    <property type="match status" value="1"/>
</dbReference>
<dbReference type="PANTHER" id="PTHR33121:SF79">
    <property type="entry name" value="CYCLIC DI-GMP PHOSPHODIESTERASE PDED-RELATED"/>
    <property type="match status" value="1"/>
</dbReference>